<organism evidence="1">
    <name type="scientific">Neisseria leonii</name>
    <dbReference type="NCBI Taxonomy" id="2995413"/>
    <lineage>
        <taxon>Bacteria</taxon>
        <taxon>Pseudomonadati</taxon>
        <taxon>Pseudomonadota</taxon>
        <taxon>Betaproteobacteria</taxon>
        <taxon>Neisseriales</taxon>
        <taxon>Neisseriaceae</taxon>
        <taxon>Neisseria</taxon>
    </lineage>
</organism>
<dbReference type="AlphaFoldDB" id="A0A9X4E2G0"/>
<dbReference type="EMBL" id="CP146598">
    <property type="protein sequence ID" value="WWY03153.1"/>
    <property type="molecule type" value="Genomic_DNA"/>
</dbReference>
<dbReference type="InterPro" id="IPR011067">
    <property type="entry name" value="Plasmid_toxin/cell-grow_inhib"/>
</dbReference>
<reference evidence="2" key="2">
    <citation type="submission" date="2024-02" db="EMBL/GenBank/DDBJ databases">
        <title>Neisseria leonii sp. nov.</title>
        <authorList>
            <person name="Boutroux M."/>
            <person name="Favre-Rochex S."/>
            <person name="Gorgette O."/>
            <person name="Touak G."/>
            <person name="Muhle E."/>
            <person name="Chesneau O."/>
            <person name="Clermont D."/>
            <person name="Rahi P."/>
        </authorList>
    </citation>
    <scope>NUCLEOTIDE SEQUENCE</scope>
    <source>
        <strain evidence="2">51.81</strain>
    </source>
</reference>
<sequence length="118" mass="12845">MVTTYIPDRGDIINLDFDPSSGHEIQGRRFALVLTPKSYNRQMGLLYACPITGGAVGVSRSAGMNATLIGAGTDTQGKIVCSQMKALDWKARKASFKEKVPEFVVEDVLARIHAVLFD</sequence>
<dbReference type="PANTHER" id="PTHR33988">
    <property type="entry name" value="ENDORIBONUCLEASE MAZF-RELATED"/>
    <property type="match status" value="1"/>
</dbReference>
<dbReference type="GO" id="GO:0016075">
    <property type="term" value="P:rRNA catabolic process"/>
    <property type="evidence" value="ECO:0007669"/>
    <property type="project" value="TreeGrafter"/>
</dbReference>
<dbReference type="Proteomes" id="UP001149607">
    <property type="component" value="Chromosome"/>
</dbReference>
<dbReference type="Pfam" id="PF02452">
    <property type="entry name" value="PemK_toxin"/>
    <property type="match status" value="1"/>
</dbReference>
<protein>
    <submittedName>
        <fullName evidence="1">Type II toxin-antitoxin system PemK/MazF family toxin</fullName>
    </submittedName>
</protein>
<dbReference type="GO" id="GO:0003677">
    <property type="term" value="F:DNA binding"/>
    <property type="evidence" value="ECO:0007669"/>
    <property type="project" value="InterPro"/>
</dbReference>
<evidence type="ECO:0000313" key="3">
    <source>
        <dbReference type="Proteomes" id="UP001149607"/>
    </source>
</evidence>
<dbReference type="GO" id="GO:0004521">
    <property type="term" value="F:RNA endonuclease activity"/>
    <property type="evidence" value="ECO:0007669"/>
    <property type="project" value="TreeGrafter"/>
</dbReference>
<dbReference type="EMBL" id="JAPQFL010000001">
    <property type="protein sequence ID" value="MDD9326731.1"/>
    <property type="molecule type" value="Genomic_DNA"/>
</dbReference>
<dbReference type="RefSeq" id="WP_274584078.1">
    <property type="nucleotide sequence ID" value="NZ_CP146598.1"/>
</dbReference>
<dbReference type="PANTHER" id="PTHR33988:SF3">
    <property type="entry name" value="ENDORIBONUCLEASE TOXIN CHPB-RELATED"/>
    <property type="match status" value="1"/>
</dbReference>
<evidence type="ECO:0000313" key="2">
    <source>
        <dbReference type="EMBL" id="WWY03153.1"/>
    </source>
</evidence>
<accession>A0A9X4E2G0</accession>
<name>A0A9X4E2G0_9NEIS</name>
<dbReference type="InterPro" id="IPR003477">
    <property type="entry name" value="PemK-like"/>
</dbReference>
<dbReference type="GO" id="GO:0006402">
    <property type="term" value="P:mRNA catabolic process"/>
    <property type="evidence" value="ECO:0007669"/>
    <property type="project" value="TreeGrafter"/>
</dbReference>
<keyword evidence="3" id="KW-1185">Reference proteome</keyword>
<dbReference type="Gene3D" id="2.30.30.110">
    <property type="match status" value="1"/>
</dbReference>
<gene>
    <name evidence="1" type="ORF">ORY91_000098</name>
    <name evidence="2" type="ORF">V9W64_10805</name>
</gene>
<reference evidence="1" key="1">
    <citation type="submission" date="2022-10" db="EMBL/GenBank/DDBJ databases">
        <authorList>
            <person name="Boutroux M."/>
        </authorList>
    </citation>
    <scope>NUCLEOTIDE SEQUENCE</scope>
    <source>
        <strain evidence="1">51.81</strain>
    </source>
</reference>
<evidence type="ECO:0000313" key="1">
    <source>
        <dbReference type="EMBL" id="MDD9326731.1"/>
    </source>
</evidence>
<dbReference type="SUPFAM" id="SSF50118">
    <property type="entry name" value="Cell growth inhibitor/plasmid maintenance toxic component"/>
    <property type="match status" value="1"/>
</dbReference>
<proteinExistence type="predicted"/>